<dbReference type="GO" id="GO:0005737">
    <property type="term" value="C:cytoplasm"/>
    <property type="evidence" value="ECO:0007669"/>
    <property type="project" value="TreeGrafter"/>
</dbReference>
<reference evidence="13 14" key="1">
    <citation type="journal article" date="2013" name="MBio">
        <title>Genome sequencing of the plant pathogen Taphrina deformans, the causal agent of peach leaf curl.</title>
        <authorList>
            <person name="Cisse O.H."/>
            <person name="Almeida J.M.G.C.F."/>
            <person name="Fonseca A."/>
            <person name="Kumar A.A."/>
            <person name="Salojaervi J."/>
            <person name="Overmyer K."/>
            <person name="Hauser P.M."/>
            <person name="Pagni M."/>
        </authorList>
    </citation>
    <scope>NUCLEOTIDE SEQUENCE [LARGE SCALE GENOMIC DNA]</scope>
    <source>
        <strain evidence="14">PYCC 5710 / ATCC 11124 / CBS 356.35 / IMI 108563 / JCM 9778 / NBRC 8474</strain>
    </source>
</reference>
<evidence type="ECO:0000313" key="14">
    <source>
        <dbReference type="Proteomes" id="UP000013776"/>
    </source>
</evidence>
<dbReference type="FunFam" id="1.10.510.10:FF:000499">
    <property type="entry name" value="Serine/threonine-protein kinase KIC1"/>
    <property type="match status" value="1"/>
</dbReference>
<organism evidence="13 14">
    <name type="scientific">Taphrina deformans (strain PYCC 5710 / ATCC 11124 / CBS 356.35 / IMI 108563 / JCM 9778 / NBRC 8474)</name>
    <name type="common">Peach leaf curl fungus</name>
    <name type="synonym">Lalaria deformans</name>
    <dbReference type="NCBI Taxonomy" id="1097556"/>
    <lineage>
        <taxon>Eukaryota</taxon>
        <taxon>Fungi</taxon>
        <taxon>Dikarya</taxon>
        <taxon>Ascomycota</taxon>
        <taxon>Taphrinomycotina</taxon>
        <taxon>Taphrinomycetes</taxon>
        <taxon>Taphrinales</taxon>
        <taxon>Taphrinaceae</taxon>
        <taxon>Taphrina</taxon>
    </lineage>
</organism>
<keyword evidence="3 11" id="KW-0723">Serine/threonine-protein kinase</keyword>
<dbReference type="InterPro" id="IPR000719">
    <property type="entry name" value="Prot_kinase_dom"/>
</dbReference>
<comment type="caution">
    <text evidence="13">The sequence shown here is derived from an EMBL/GenBank/DDBJ whole genome shotgun (WGS) entry which is preliminary data.</text>
</comment>
<keyword evidence="14" id="KW-1185">Reference proteome</keyword>
<name>R4X9U8_TAPDE</name>
<evidence type="ECO:0000256" key="1">
    <source>
        <dbReference type="ARBA" id="ARBA00008874"/>
    </source>
</evidence>
<proteinExistence type="inferred from homology"/>
<sequence length="443" mass="49067">MNRMHNHISAPYTRHEVIGRGSYGVVYKGIHNSTKSAVAIKVLNLDTAEDEVADIQKEIVLLQSLKAGDAQNVVRYHGSFLNGTRLWIIMDYCEGGSIRTLMKSGRIEEKYIAIIVREVLAALNYIHRADIIHRDVKAANILVTNDGRVQLCDFGVAAQLAANHFKRNTFVGTPYWMAPEVISDGLSYNYKADIWSLGITIYEIATGNPPYADQEPMRAIFLIPRSTAPRLEGATFSMPMREFVAVCLSERAEDRPAATELLRTRWMKQISKVQTSLLRDLVVRYEGWRKSGGVRKSLAMGGDMDVDEEFGGQFGLDECSDTTPNGWDFGTLRNTAPSTISHPTWEQSADATEDLLRTIRPGIVPTQMPPGSSGSARYDHPLMKLFGENKPTLNPASQSMLELPTTRTPLNSEPSTPMGEIVTIEMPALNATSLASVSSLKVY</sequence>
<dbReference type="STRING" id="1097556.R4X9U8"/>
<feature type="domain" description="Protein kinase" evidence="12">
    <location>
        <begin position="12"/>
        <end position="267"/>
    </location>
</feature>
<dbReference type="AlphaFoldDB" id="R4X9U8"/>
<dbReference type="SUPFAM" id="SSF56112">
    <property type="entry name" value="Protein kinase-like (PK-like)"/>
    <property type="match status" value="1"/>
</dbReference>
<gene>
    <name evidence="13" type="ORF">TAPDE_000690</name>
</gene>
<evidence type="ECO:0000256" key="3">
    <source>
        <dbReference type="ARBA" id="ARBA00022527"/>
    </source>
</evidence>
<dbReference type="eggNOG" id="KOG0201">
    <property type="taxonomic scope" value="Eukaryota"/>
</dbReference>
<dbReference type="PANTHER" id="PTHR48012:SF10">
    <property type="entry name" value="FI20177P1"/>
    <property type="match status" value="1"/>
</dbReference>
<evidence type="ECO:0000256" key="11">
    <source>
        <dbReference type="RuleBase" id="RU000304"/>
    </source>
</evidence>
<comment type="similarity">
    <text evidence="1">Belongs to the protein kinase superfamily. STE Ser/Thr protein kinase family. STE20 subfamily.</text>
</comment>
<dbReference type="EC" id="2.7.11.1" evidence="2"/>
<evidence type="ECO:0000256" key="5">
    <source>
        <dbReference type="ARBA" id="ARBA00022741"/>
    </source>
</evidence>
<dbReference type="Proteomes" id="UP000013776">
    <property type="component" value="Unassembled WGS sequence"/>
</dbReference>
<dbReference type="PROSITE" id="PS00108">
    <property type="entry name" value="PROTEIN_KINASE_ST"/>
    <property type="match status" value="1"/>
</dbReference>
<dbReference type="GO" id="GO:0004674">
    <property type="term" value="F:protein serine/threonine kinase activity"/>
    <property type="evidence" value="ECO:0007669"/>
    <property type="project" value="UniProtKB-KW"/>
</dbReference>
<keyword evidence="4" id="KW-0808">Transferase</keyword>
<evidence type="ECO:0000256" key="8">
    <source>
        <dbReference type="ARBA" id="ARBA00047899"/>
    </source>
</evidence>
<evidence type="ECO:0000256" key="4">
    <source>
        <dbReference type="ARBA" id="ARBA00022679"/>
    </source>
</evidence>
<dbReference type="InterPro" id="IPR008271">
    <property type="entry name" value="Ser/Thr_kinase_AS"/>
</dbReference>
<evidence type="ECO:0000313" key="13">
    <source>
        <dbReference type="EMBL" id="CCG81014.1"/>
    </source>
</evidence>
<evidence type="ECO:0000256" key="2">
    <source>
        <dbReference type="ARBA" id="ARBA00012513"/>
    </source>
</evidence>
<dbReference type="VEuPathDB" id="FungiDB:TAPDE_000690"/>
<evidence type="ECO:0000256" key="9">
    <source>
        <dbReference type="ARBA" id="ARBA00048679"/>
    </source>
</evidence>
<dbReference type="InterPro" id="IPR050629">
    <property type="entry name" value="STE20/SPS1-PAK"/>
</dbReference>
<dbReference type="Pfam" id="PF00069">
    <property type="entry name" value="Pkinase"/>
    <property type="match status" value="1"/>
</dbReference>
<evidence type="ECO:0000256" key="7">
    <source>
        <dbReference type="ARBA" id="ARBA00022840"/>
    </source>
</evidence>
<dbReference type="GO" id="GO:0005524">
    <property type="term" value="F:ATP binding"/>
    <property type="evidence" value="ECO:0007669"/>
    <property type="project" value="UniProtKB-UniRule"/>
</dbReference>
<keyword evidence="7 10" id="KW-0067">ATP-binding</keyword>
<keyword evidence="5 10" id="KW-0547">Nucleotide-binding</keyword>
<dbReference type="PROSITE" id="PS50011">
    <property type="entry name" value="PROTEIN_KINASE_DOM"/>
    <property type="match status" value="1"/>
</dbReference>
<accession>R4X9U8</accession>
<dbReference type="InterPro" id="IPR017441">
    <property type="entry name" value="Protein_kinase_ATP_BS"/>
</dbReference>
<dbReference type="OrthoDB" id="248923at2759"/>
<dbReference type="Gene3D" id="1.10.510.10">
    <property type="entry name" value="Transferase(Phosphotransferase) domain 1"/>
    <property type="match status" value="1"/>
</dbReference>
<comment type="catalytic activity">
    <reaction evidence="8">
        <text>L-threonyl-[protein] + ATP = O-phospho-L-threonyl-[protein] + ADP + H(+)</text>
        <dbReference type="Rhea" id="RHEA:46608"/>
        <dbReference type="Rhea" id="RHEA-COMP:11060"/>
        <dbReference type="Rhea" id="RHEA-COMP:11605"/>
        <dbReference type="ChEBI" id="CHEBI:15378"/>
        <dbReference type="ChEBI" id="CHEBI:30013"/>
        <dbReference type="ChEBI" id="CHEBI:30616"/>
        <dbReference type="ChEBI" id="CHEBI:61977"/>
        <dbReference type="ChEBI" id="CHEBI:456216"/>
        <dbReference type="EC" id="2.7.11.1"/>
    </reaction>
</comment>
<dbReference type="PROSITE" id="PS00107">
    <property type="entry name" value="PROTEIN_KINASE_ATP"/>
    <property type="match status" value="1"/>
</dbReference>
<evidence type="ECO:0000256" key="10">
    <source>
        <dbReference type="PROSITE-ProRule" id="PRU10141"/>
    </source>
</evidence>
<feature type="binding site" evidence="10">
    <location>
        <position position="41"/>
    </location>
    <ligand>
        <name>ATP</name>
        <dbReference type="ChEBI" id="CHEBI:30616"/>
    </ligand>
</feature>
<comment type="catalytic activity">
    <reaction evidence="9">
        <text>L-seryl-[protein] + ATP = O-phospho-L-seryl-[protein] + ADP + H(+)</text>
        <dbReference type="Rhea" id="RHEA:17989"/>
        <dbReference type="Rhea" id="RHEA-COMP:9863"/>
        <dbReference type="Rhea" id="RHEA-COMP:11604"/>
        <dbReference type="ChEBI" id="CHEBI:15378"/>
        <dbReference type="ChEBI" id="CHEBI:29999"/>
        <dbReference type="ChEBI" id="CHEBI:30616"/>
        <dbReference type="ChEBI" id="CHEBI:83421"/>
        <dbReference type="ChEBI" id="CHEBI:456216"/>
        <dbReference type="EC" id="2.7.11.1"/>
    </reaction>
</comment>
<evidence type="ECO:0000259" key="12">
    <source>
        <dbReference type="PROSITE" id="PS50011"/>
    </source>
</evidence>
<keyword evidence="6 13" id="KW-0418">Kinase</keyword>
<dbReference type="PANTHER" id="PTHR48012">
    <property type="entry name" value="STERILE20-LIKE KINASE, ISOFORM B-RELATED"/>
    <property type="match status" value="1"/>
</dbReference>
<dbReference type="InterPro" id="IPR011009">
    <property type="entry name" value="Kinase-like_dom_sf"/>
</dbReference>
<dbReference type="SMART" id="SM00220">
    <property type="entry name" value="S_TKc"/>
    <property type="match status" value="1"/>
</dbReference>
<dbReference type="EMBL" id="CAHR02000022">
    <property type="protein sequence ID" value="CCG81014.1"/>
    <property type="molecule type" value="Genomic_DNA"/>
</dbReference>
<protein>
    <recommendedName>
        <fullName evidence="2">non-specific serine/threonine protein kinase</fullName>
        <ecNumber evidence="2">2.7.11.1</ecNumber>
    </recommendedName>
</protein>
<evidence type="ECO:0000256" key="6">
    <source>
        <dbReference type="ARBA" id="ARBA00022777"/>
    </source>
</evidence>